<dbReference type="AlphaFoldDB" id="A0A3M0CWI9"/>
<organism evidence="4 5">
    <name type="scientific">Haloplanus aerogenes</name>
    <dbReference type="NCBI Taxonomy" id="660522"/>
    <lineage>
        <taxon>Archaea</taxon>
        <taxon>Methanobacteriati</taxon>
        <taxon>Methanobacteriota</taxon>
        <taxon>Stenosarchaea group</taxon>
        <taxon>Halobacteria</taxon>
        <taxon>Halobacteriales</taxon>
        <taxon>Haloferacaceae</taxon>
        <taxon>Haloplanus</taxon>
    </lineage>
</organism>
<dbReference type="SUPFAM" id="SSF63882">
    <property type="entry name" value="MoeA N-terminal region -like"/>
    <property type="match status" value="1"/>
</dbReference>
<evidence type="ECO:0000313" key="5">
    <source>
        <dbReference type="Proteomes" id="UP000277326"/>
    </source>
</evidence>
<dbReference type="PANTHER" id="PTHR10192:SF5">
    <property type="entry name" value="GEPHYRIN"/>
    <property type="match status" value="1"/>
</dbReference>
<keyword evidence="6" id="KW-1185">Reference proteome</keyword>
<dbReference type="Proteomes" id="UP000277326">
    <property type="component" value="Unassembled WGS sequence"/>
</dbReference>
<dbReference type="PROSITE" id="PS01079">
    <property type="entry name" value="MOCF_BIOSYNTHESIS_2"/>
    <property type="match status" value="1"/>
</dbReference>
<dbReference type="InterPro" id="IPR036425">
    <property type="entry name" value="MoaB/Mog-like_dom_sf"/>
</dbReference>
<dbReference type="InterPro" id="IPR008284">
    <property type="entry name" value="MoCF_biosynth_CS"/>
</dbReference>
<dbReference type="OrthoDB" id="31371at2157"/>
<keyword evidence="1" id="KW-0501">Molybdenum cofactor biosynthesis</keyword>
<evidence type="ECO:0000256" key="1">
    <source>
        <dbReference type="ARBA" id="ARBA00023150"/>
    </source>
</evidence>
<evidence type="ECO:0000313" key="3">
    <source>
        <dbReference type="EMBL" id="AZH25192.1"/>
    </source>
</evidence>
<reference evidence="4 5" key="1">
    <citation type="journal article" date="2015" name="Stand. Genomic Sci.">
        <title>Genomic Encyclopedia of Bacterial and Archaeal Type Strains, Phase III: the genomes of soil and plant-associated and newly described type strains.</title>
        <authorList>
            <person name="Whitman W.B."/>
            <person name="Woyke T."/>
            <person name="Klenk H.P."/>
            <person name="Zhou Y."/>
            <person name="Lilburn T.G."/>
            <person name="Beck B.J."/>
            <person name="De Vos P."/>
            <person name="Vandamme P."/>
            <person name="Eisen J.A."/>
            <person name="Garrity G."/>
            <person name="Hugenholtz P."/>
            <person name="Kyrpides N.C."/>
        </authorList>
    </citation>
    <scope>NUCLEOTIDE SEQUENCE [LARGE SCALE GENOMIC DNA]</scope>
    <source>
        <strain evidence="4 5">CGMCC 1.10124</strain>
    </source>
</reference>
<dbReference type="Pfam" id="PF00994">
    <property type="entry name" value="MoCF_biosynth"/>
    <property type="match status" value="1"/>
</dbReference>
<dbReference type="EMBL" id="CP034145">
    <property type="protein sequence ID" value="AZH25192.1"/>
    <property type="molecule type" value="Genomic_DNA"/>
</dbReference>
<dbReference type="Gene3D" id="3.40.980.10">
    <property type="entry name" value="MoaB/Mog-like domain"/>
    <property type="match status" value="1"/>
</dbReference>
<feature type="domain" description="MoaB/Mog" evidence="2">
    <location>
        <begin position="178"/>
        <end position="310"/>
    </location>
</feature>
<dbReference type="Pfam" id="PF03453">
    <property type="entry name" value="MoeA_N"/>
    <property type="match status" value="1"/>
</dbReference>
<accession>A0A3M0CWI9</accession>
<dbReference type="CDD" id="cd00887">
    <property type="entry name" value="MoeA"/>
    <property type="match status" value="1"/>
</dbReference>
<dbReference type="RefSeq" id="WP_121920652.1">
    <property type="nucleotide sequence ID" value="NZ_CP034145.1"/>
</dbReference>
<protein>
    <submittedName>
        <fullName evidence="3">Molybdopterin molybdenumtransferase MoeA</fullName>
    </submittedName>
    <submittedName>
        <fullName evidence="4">Molybdopterin molybdotransferase</fullName>
    </submittedName>
</protein>
<reference evidence="4" key="3">
    <citation type="submission" date="2018-10" db="EMBL/GenBank/DDBJ databases">
        <authorList>
            <person name="Whitman W."/>
            <person name="Huntemann M."/>
            <person name="Clum A."/>
            <person name="Pillay M."/>
            <person name="Palaniappan K."/>
            <person name="Varghese N."/>
            <person name="Mikhailova N."/>
            <person name="Stamatis D."/>
            <person name="Reddy T."/>
            <person name="Daum C."/>
            <person name="Shapiro N."/>
            <person name="Ivanova N."/>
            <person name="Kyrpides N."/>
            <person name="Woyke T."/>
        </authorList>
    </citation>
    <scope>NUCLEOTIDE SEQUENCE</scope>
    <source>
        <strain evidence="4">CGMCC 1.10124</strain>
    </source>
</reference>
<evidence type="ECO:0000313" key="4">
    <source>
        <dbReference type="EMBL" id="RMB13581.1"/>
    </source>
</evidence>
<dbReference type="KEGG" id="haer:DU502_07275"/>
<dbReference type="SUPFAM" id="SSF53218">
    <property type="entry name" value="Molybdenum cofactor biosynthesis proteins"/>
    <property type="match status" value="1"/>
</dbReference>
<dbReference type="GO" id="GO:0005737">
    <property type="term" value="C:cytoplasm"/>
    <property type="evidence" value="ECO:0007669"/>
    <property type="project" value="TreeGrafter"/>
</dbReference>
<sequence>MTREMVWRAATTDRLLELREAVLAEQPTETIALADVAGRTLATDLVAERNLPSVSRSTMDGYAFDATDDYPLTLRDEEVFPEDEPPALASGEAIRIFTGAPLPPEANAVLKQEQAVVEDGYLRGDPITPGTYIYERGSNVSAGERLFEMGERLTPKDTLLLGDLGYDAVEVHERFDAALLATGTEIHEGRQRDLDSPMLASLLQSWGHEPTHEGTVPDEYHRVRDRIADLADDYDVVVTTGGTSVGDKDHVVRALEELGEVLFHRVRIRPGKPLAVARLPDYGAVAVAIPGKPVGAHAVTTLVARAFFTGETALPTVSATLTTDVGIGVSGFEYVVPVLLDGDEATPLGHAESPLSVYDETFDPSVLSSSTRASRADGFFVTENDRTSGDSVAVVPYAVVE</sequence>
<dbReference type="InterPro" id="IPR001453">
    <property type="entry name" value="MoaB/Mog_dom"/>
</dbReference>
<dbReference type="Gene3D" id="2.170.190.11">
    <property type="entry name" value="Molybdopterin biosynthesis moea protein, domain 3"/>
    <property type="match status" value="1"/>
</dbReference>
<dbReference type="InterPro" id="IPR038987">
    <property type="entry name" value="MoeA-like"/>
</dbReference>
<keyword evidence="4" id="KW-0808">Transferase</keyword>
<proteinExistence type="predicted"/>
<dbReference type="InterPro" id="IPR005110">
    <property type="entry name" value="MoeA_linker/N"/>
</dbReference>
<dbReference type="PANTHER" id="PTHR10192">
    <property type="entry name" value="MOLYBDOPTERIN BIOSYNTHESIS PROTEIN"/>
    <property type="match status" value="1"/>
</dbReference>
<dbReference type="Proteomes" id="UP000282007">
    <property type="component" value="Chromosome"/>
</dbReference>
<dbReference type="EMBL" id="REFS01000004">
    <property type="protein sequence ID" value="RMB13581.1"/>
    <property type="molecule type" value="Genomic_DNA"/>
</dbReference>
<dbReference type="InterPro" id="IPR036135">
    <property type="entry name" value="MoeA_linker/N_sf"/>
</dbReference>
<reference evidence="3 6" key="2">
    <citation type="submission" date="2018-07" db="EMBL/GenBank/DDBJ databases">
        <title>Genome sequences of Haloplanus aerogenes JCM 16430T.</title>
        <authorList>
            <person name="Kim Y.B."/>
            <person name="Roh S.W."/>
        </authorList>
    </citation>
    <scope>NUCLEOTIDE SEQUENCE [LARGE SCALE GENOMIC DNA]</scope>
    <source>
        <strain evidence="3 6">JCM 16430</strain>
    </source>
</reference>
<gene>
    <name evidence="4" type="ORF">ATH50_2020</name>
    <name evidence="3" type="ORF">DU502_07275</name>
</gene>
<dbReference type="GO" id="GO:0061599">
    <property type="term" value="F:molybdopterin molybdotransferase activity"/>
    <property type="evidence" value="ECO:0007669"/>
    <property type="project" value="TreeGrafter"/>
</dbReference>
<dbReference type="GO" id="GO:0006777">
    <property type="term" value="P:Mo-molybdopterin cofactor biosynthetic process"/>
    <property type="evidence" value="ECO:0007669"/>
    <property type="project" value="UniProtKB-KW"/>
</dbReference>
<name>A0A3M0CWI9_9EURY</name>
<dbReference type="SMART" id="SM00852">
    <property type="entry name" value="MoCF_biosynth"/>
    <property type="match status" value="1"/>
</dbReference>
<dbReference type="GeneID" id="38471075"/>
<evidence type="ECO:0000313" key="6">
    <source>
        <dbReference type="Proteomes" id="UP000282007"/>
    </source>
</evidence>
<evidence type="ECO:0000259" key="2">
    <source>
        <dbReference type="SMART" id="SM00852"/>
    </source>
</evidence>
<dbReference type="Gene3D" id="3.90.105.10">
    <property type="entry name" value="Molybdopterin biosynthesis moea protein, domain 2"/>
    <property type="match status" value="1"/>
</dbReference>